<evidence type="ECO:0000256" key="3">
    <source>
        <dbReference type="ARBA" id="ARBA00023274"/>
    </source>
</evidence>
<dbReference type="InterPro" id="IPR037229">
    <property type="entry name" value="Ribosomal_bL35_sf"/>
</dbReference>
<keyword evidence="2 4" id="KW-0689">Ribosomal protein</keyword>
<dbReference type="GO" id="GO:1990904">
    <property type="term" value="C:ribonucleoprotein complex"/>
    <property type="evidence" value="ECO:0007669"/>
    <property type="project" value="UniProtKB-KW"/>
</dbReference>
<dbReference type="SUPFAM" id="SSF143034">
    <property type="entry name" value="L35p-like"/>
    <property type="match status" value="1"/>
</dbReference>
<dbReference type="HAMAP" id="MF_00514">
    <property type="entry name" value="Ribosomal_bL35"/>
    <property type="match status" value="1"/>
</dbReference>
<dbReference type="InterPro" id="IPR001706">
    <property type="entry name" value="Ribosomal_bL35"/>
</dbReference>
<dbReference type="InterPro" id="IPR018265">
    <property type="entry name" value="Ribosomal_bL35_CS"/>
</dbReference>
<dbReference type="Pfam" id="PF01632">
    <property type="entry name" value="Ribosomal_L35p"/>
    <property type="match status" value="1"/>
</dbReference>
<dbReference type="PROSITE" id="PS00936">
    <property type="entry name" value="RIBOSOMAL_L35"/>
    <property type="match status" value="1"/>
</dbReference>
<dbReference type="EMBL" id="LCBN01000004">
    <property type="protein sequence ID" value="KKS14248.1"/>
    <property type="molecule type" value="Genomic_DNA"/>
</dbReference>
<dbReference type="AlphaFoldDB" id="A0A0G0ZMQ6"/>
<dbReference type="Proteomes" id="UP000034753">
    <property type="component" value="Unassembled WGS sequence"/>
</dbReference>
<name>A0A0G0ZMQ6_9BACT</name>
<dbReference type="Gene3D" id="4.10.410.60">
    <property type="match status" value="1"/>
</dbReference>
<evidence type="ECO:0000256" key="4">
    <source>
        <dbReference type="HAMAP-Rule" id="MF_00514"/>
    </source>
</evidence>
<gene>
    <name evidence="4" type="primary">rpmI</name>
    <name evidence="6" type="ORF">UU67_C0004G0006</name>
</gene>
<comment type="similarity">
    <text evidence="1 4">Belongs to the bacterial ribosomal protein bL35 family.</text>
</comment>
<evidence type="ECO:0000256" key="2">
    <source>
        <dbReference type="ARBA" id="ARBA00022980"/>
    </source>
</evidence>
<feature type="region of interest" description="Disordered" evidence="5">
    <location>
        <begin position="25"/>
        <end position="46"/>
    </location>
</feature>
<evidence type="ECO:0000313" key="7">
    <source>
        <dbReference type="Proteomes" id="UP000034753"/>
    </source>
</evidence>
<dbReference type="GO" id="GO:0005840">
    <property type="term" value="C:ribosome"/>
    <property type="evidence" value="ECO:0007669"/>
    <property type="project" value="UniProtKB-KW"/>
</dbReference>
<evidence type="ECO:0000256" key="1">
    <source>
        <dbReference type="ARBA" id="ARBA00006598"/>
    </source>
</evidence>
<dbReference type="InterPro" id="IPR021137">
    <property type="entry name" value="Ribosomal_bL35-like"/>
</dbReference>
<proteinExistence type="inferred from homology"/>
<dbReference type="GO" id="GO:0006412">
    <property type="term" value="P:translation"/>
    <property type="evidence" value="ECO:0007669"/>
    <property type="project" value="UniProtKB-UniRule"/>
</dbReference>
<reference evidence="6 7" key="1">
    <citation type="journal article" date="2015" name="Nature">
        <title>rRNA introns, odd ribosomes, and small enigmatic genomes across a large radiation of phyla.</title>
        <authorList>
            <person name="Brown C.T."/>
            <person name="Hug L.A."/>
            <person name="Thomas B.C."/>
            <person name="Sharon I."/>
            <person name="Castelle C.J."/>
            <person name="Singh A."/>
            <person name="Wilkins M.J."/>
            <person name="Williams K.H."/>
            <person name="Banfield J.F."/>
        </authorList>
    </citation>
    <scope>NUCLEOTIDE SEQUENCE [LARGE SCALE GENOMIC DNA]</scope>
</reference>
<evidence type="ECO:0000313" key="6">
    <source>
        <dbReference type="EMBL" id="KKS14248.1"/>
    </source>
</evidence>
<comment type="caution">
    <text evidence="6">The sequence shown here is derived from an EMBL/GenBank/DDBJ whole genome shotgun (WGS) entry which is preliminary data.</text>
</comment>
<accession>A0A0G0ZMQ6</accession>
<dbReference type="GO" id="GO:0003735">
    <property type="term" value="F:structural constituent of ribosome"/>
    <property type="evidence" value="ECO:0007669"/>
    <property type="project" value="InterPro"/>
</dbReference>
<sequence length="65" mass="7588">MPKLKTKKALFKRIKITGSGKILRSHQLRSGHLRRHKSKQALRRHARPQVLHKSLTKTFKKLLGI</sequence>
<keyword evidence="3 4" id="KW-0687">Ribonucleoprotein</keyword>
<protein>
    <recommendedName>
        <fullName evidence="4">Large ribosomal subunit protein bL35</fullName>
    </recommendedName>
</protein>
<organism evidence="6 7">
    <name type="scientific">Candidatus Daviesbacteria bacterium GW2011_GWB1_41_5</name>
    <dbReference type="NCBI Taxonomy" id="1618429"/>
    <lineage>
        <taxon>Bacteria</taxon>
        <taxon>Candidatus Daviesiibacteriota</taxon>
    </lineage>
</organism>
<evidence type="ECO:0000256" key="5">
    <source>
        <dbReference type="SAM" id="MobiDB-lite"/>
    </source>
</evidence>